<dbReference type="Proteomes" id="UP000220836">
    <property type="component" value="Unassembled WGS sequence"/>
</dbReference>
<dbReference type="GO" id="GO:0016874">
    <property type="term" value="F:ligase activity"/>
    <property type="evidence" value="ECO:0007669"/>
    <property type="project" value="UniProtKB-KW"/>
</dbReference>
<evidence type="ECO:0000259" key="1">
    <source>
        <dbReference type="Pfam" id="PF01425"/>
    </source>
</evidence>
<name>A0A238K5J3_9RHOB</name>
<dbReference type="PANTHER" id="PTHR11895:SF176">
    <property type="entry name" value="AMIDASE AMID-RELATED"/>
    <property type="match status" value="1"/>
</dbReference>
<organism evidence="2 3">
    <name type="scientific">Pelagimonas varians</name>
    <dbReference type="NCBI Taxonomy" id="696760"/>
    <lineage>
        <taxon>Bacteria</taxon>
        <taxon>Pseudomonadati</taxon>
        <taxon>Pseudomonadota</taxon>
        <taxon>Alphaproteobacteria</taxon>
        <taxon>Rhodobacterales</taxon>
        <taxon>Roseobacteraceae</taxon>
        <taxon>Pelagimonas</taxon>
    </lineage>
</organism>
<dbReference type="EC" id="6.3.5.-" evidence="2"/>
<evidence type="ECO:0000313" key="2">
    <source>
        <dbReference type="EMBL" id="SMX37714.1"/>
    </source>
</evidence>
<evidence type="ECO:0000313" key="3">
    <source>
        <dbReference type="Proteomes" id="UP000220836"/>
    </source>
</evidence>
<keyword evidence="2" id="KW-0808">Transferase</keyword>
<dbReference type="PROSITE" id="PS00571">
    <property type="entry name" value="AMIDASES"/>
    <property type="match status" value="1"/>
</dbReference>
<dbReference type="SUPFAM" id="SSF75304">
    <property type="entry name" value="Amidase signature (AS) enzymes"/>
    <property type="match status" value="1"/>
</dbReference>
<dbReference type="PANTHER" id="PTHR11895">
    <property type="entry name" value="TRANSAMIDASE"/>
    <property type="match status" value="1"/>
</dbReference>
<dbReference type="EMBL" id="FXYH01000003">
    <property type="protein sequence ID" value="SMX37714.1"/>
    <property type="molecule type" value="Genomic_DNA"/>
</dbReference>
<gene>
    <name evidence="2" type="primary">gatA_1</name>
    <name evidence="2" type="ORF">PEV8663_01175</name>
</gene>
<dbReference type="Gene3D" id="3.90.1300.10">
    <property type="entry name" value="Amidase signature (AS) domain"/>
    <property type="match status" value="1"/>
</dbReference>
<keyword evidence="3" id="KW-1185">Reference proteome</keyword>
<dbReference type="InterPro" id="IPR000120">
    <property type="entry name" value="Amidase"/>
</dbReference>
<dbReference type="InterPro" id="IPR020556">
    <property type="entry name" value="Amidase_CS"/>
</dbReference>
<dbReference type="InterPro" id="IPR023631">
    <property type="entry name" value="Amidase_dom"/>
</dbReference>
<dbReference type="AlphaFoldDB" id="A0A238K5J3"/>
<dbReference type="InterPro" id="IPR036928">
    <property type="entry name" value="AS_sf"/>
</dbReference>
<feature type="domain" description="Amidase" evidence="1">
    <location>
        <begin position="50"/>
        <end position="456"/>
    </location>
</feature>
<protein>
    <submittedName>
        <fullName evidence="2">Glutamyl-tRNA(Gln) amidotransferase subunit A</fullName>
        <ecNumber evidence="2">6.3.5.-</ecNumber>
    </submittedName>
</protein>
<proteinExistence type="predicted"/>
<keyword evidence="2" id="KW-0436">Ligase</keyword>
<accession>A0A238K5J3</accession>
<reference evidence="2 3" key="1">
    <citation type="submission" date="2017-05" db="EMBL/GenBank/DDBJ databases">
        <authorList>
            <person name="Song R."/>
            <person name="Chenine A.L."/>
            <person name="Ruprecht R.M."/>
        </authorList>
    </citation>
    <scope>NUCLEOTIDE SEQUENCE [LARGE SCALE GENOMIC DNA]</scope>
    <source>
        <strain evidence="2 3">CECT 8663</strain>
    </source>
</reference>
<dbReference type="GO" id="GO:0016740">
    <property type="term" value="F:transferase activity"/>
    <property type="evidence" value="ECO:0007669"/>
    <property type="project" value="UniProtKB-KW"/>
</dbReference>
<sequence>MRLKSGLSMRFAAATVTENKMGRVMTKWAKQSAADLGRGIGAGQIDPVALTQHFLDAIQSHPMADRIYARVTPDRALAEANAASERAILGRRLSPLDGVPVSWKDLFDTAGVETEAGSALLKGRMPVSDAAVLKTASAMGLVCLGKTHMSELAFSGLGLNPVTATSPCVNDLEAVAGGSSSGAATSVAFGLAAAAVGSDTGGSVRIPSAWNDLVGLKTTSGRLSLQGVVPLAAKFDTVGPLCRTVEDAAMMLAALEGRAGPDLRGAYGLKGRRFGALQTIVMEDLSPEVAAAYDESLARLRAAGAEIVPIEVPELARSIADAGVLYTSEAWATWGVEIAAQPDLMFAPIRERFEAGQATKASDYVRAWQDLEKLRAIWATATASLDAVLCPTAPNLPPKTDKLMEQGQYYVTANLLTLRNTRVGNLTGGCGITLPTGVPSCGLLLTAGPMQEDRLLRLAKAVETALA</sequence>
<dbReference type="Pfam" id="PF01425">
    <property type="entry name" value="Amidase"/>
    <property type="match status" value="1"/>
</dbReference>